<dbReference type="VEuPathDB" id="FungiDB:BD410DRAFT_846650"/>
<evidence type="ECO:0000256" key="1">
    <source>
        <dbReference type="ARBA" id="ARBA00022527"/>
    </source>
</evidence>
<organism evidence="6 7">
    <name type="scientific">Rickenella mellea</name>
    <dbReference type="NCBI Taxonomy" id="50990"/>
    <lineage>
        <taxon>Eukaryota</taxon>
        <taxon>Fungi</taxon>
        <taxon>Dikarya</taxon>
        <taxon>Basidiomycota</taxon>
        <taxon>Agaricomycotina</taxon>
        <taxon>Agaricomycetes</taxon>
        <taxon>Hymenochaetales</taxon>
        <taxon>Rickenellaceae</taxon>
        <taxon>Rickenella</taxon>
    </lineage>
</organism>
<dbReference type="GO" id="GO:0004674">
    <property type="term" value="F:protein serine/threonine kinase activity"/>
    <property type="evidence" value="ECO:0007669"/>
    <property type="project" value="UniProtKB-KW"/>
</dbReference>
<keyword evidence="3" id="KW-0418">Kinase</keyword>
<dbReference type="InterPro" id="IPR011009">
    <property type="entry name" value="Kinase-like_dom_sf"/>
</dbReference>
<dbReference type="OrthoDB" id="301415at2759"/>
<feature type="region of interest" description="Disordered" evidence="4">
    <location>
        <begin position="564"/>
        <end position="584"/>
    </location>
</feature>
<dbReference type="Gene3D" id="3.20.200.10">
    <property type="entry name" value="MHCK/EF2 kinase"/>
    <property type="match status" value="1"/>
</dbReference>
<evidence type="ECO:0000313" key="7">
    <source>
        <dbReference type="Proteomes" id="UP000294933"/>
    </source>
</evidence>
<feature type="compositionally biased region" description="Low complexity" evidence="4">
    <location>
        <begin position="259"/>
        <end position="272"/>
    </location>
</feature>
<dbReference type="SUPFAM" id="SSF56112">
    <property type="entry name" value="Protein kinase-like (PK-like)"/>
    <property type="match status" value="1"/>
</dbReference>
<dbReference type="Proteomes" id="UP000294933">
    <property type="component" value="Unassembled WGS sequence"/>
</dbReference>
<dbReference type="AlphaFoldDB" id="A0A4Y7PFC8"/>
<evidence type="ECO:0000256" key="3">
    <source>
        <dbReference type="ARBA" id="ARBA00022777"/>
    </source>
</evidence>
<evidence type="ECO:0000256" key="4">
    <source>
        <dbReference type="SAM" id="MobiDB-lite"/>
    </source>
</evidence>
<evidence type="ECO:0000256" key="2">
    <source>
        <dbReference type="ARBA" id="ARBA00022679"/>
    </source>
</evidence>
<dbReference type="Pfam" id="PF02816">
    <property type="entry name" value="Alpha_kinase"/>
    <property type="match status" value="1"/>
</dbReference>
<gene>
    <name evidence="6" type="ORF">BD410DRAFT_846650</name>
</gene>
<sequence>MFTATYALKYWLISAALDSVPSTVLQIPDVAQQMFGRTSKPGESKLILDILDSAAAFQRTASDTRLGLPRTAPPSLMKAAIGGSMKVLKERAQKKEHDLNGGIKIKVSLWKLPEKAKNGVRGKMQTISAIRAAKMFDPKAAIRQAMDDLVAEVSDAYAKDVPTARRLNRQNIEVYSDTKVDFAILAASKLRDGTVNELLQYFISEEIGTKVSLANRHIELRLVFCHEKVHVEELPDDDEGEPPSFPLSPLRPASKRKASVSSAAPSAGPRRPLFSAFRQPSPLFSRSPPLKSSVFTRYHVNDRVNGGVAFTKAVTAETMEIASDWLEGEGFARSNEPDAKVAMYKTGYIGSGLSKRAIYARFEGREYAFMQMKDGYTEGEVEEYLKKEYELLRMGAVIKDSFDQHATNNDVHFPPFYFNFKHSILGELEEDVDGMFRYSHFLATCLLPCGPIDTPIRKFTGNVNLGEARDELSKVIHAFAHFSLVYTRGFLLLCDLQGILDQDNVMCLIDPQCHTRALKPEIYWDLGEKEVLAFKKEHALACKKNRFCERLYLRTLVVESASAPQPVAQEPAPAKPPLRHGFEQ</sequence>
<protein>
    <recommendedName>
        <fullName evidence="5">Alpha-type protein kinase domain-containing protein</fullName>
    </recommendedName>
</protein>
<keyword evidence="2" id="KW-0808">Transferase</keyword>
<keyword evidence="7" id="KW-1185">Reference proteome</keyword>
<dbReference type="EMBL" id="ML170474">
    <property type="protein sequence ID" value="TDL13748.1"/>
    <property type="molecule type" value="Genomic_DNA"/>
</dbReference>
<feature type="domain" description="Alpha-type protein kinase" evidence="5">
    <location>
        <begin position="317"/>
        <end position="556"/>
    </location>
</feature>
<name>A0A4Y7PFC8_9AGAM</name>
<evidence type="ECO:0000259" key="5">
    <source>
        <dbReference type="PROSITE" id="PS51158"/>
    </source>
</evidence>
<reference evidence="6 7" key="1">
    <citation type="submission" date="2018-06" db="EMBL/GenBank/DDBJ databases">
        <title>A transcriptomic atlas of mushroom development highlights an independent origin of complex multicellularity.</title>
        <authorList>
            <consortium name="DOE Joint Genome Institute"/>
            <person name="Krizsan K."/>
            <person name="Almasi E."/>
            <person name="Merenyi Z."/>
            <person name="Sahu N."/>
            <person name="Viragh M."/>
            <person name="Koszo T."/>
            <person name="Mondo S."/>
            <person name="Kiss B."/>
            <person name="Balint B."/>
            <person name="Kues U."/>
            <person name="Barry K."/>
            <person name="Hegedus J.C."/>
            <person name="Henrissat B."/>
            <person name="Johnson J."/>
            <person name="Lipzen A."/>
            <person name="Ohm R."/>
            <person name="Nagy I."/>
            <person name="Pangilinan J."/>
            <person name="Yan J."/>
            <person name="Xiong Y."/>
            <person name="Grigoriev I.V."/>
            <person name="Hibbett D.S."/>
            <person name="Nagy L.G."/>
        </authorList>
    </citation>
    <scope>NUCLEOTIDE SEQUENCE [LARGE SCALE GENOMIC DNA]</scope>
    <source>
        <strain evidence="6 7">SZMC22713</strain>
    </source>
</reference>
<dbReference type="GO" id="GO:0005524">
    <property type="term" value="F:ATP binding"/>
    <property type="evidence" value="ECO:0007669"/>
    <property type="project" value="InterPro"/>
</dbReference>
<accession>A0A4Y7PFC8</accession>
<dbReference type="CDD" id="cd04515">
    <property type="entry name" value="Alpha_kinase"/>
    <property type="match status" value="1"/>
</dbReference>
<dbReference type="PROSITE" id="PS51158">
    <property type="entry name" value="ALPHA_KINASE"/>
    <property type="match status" value="1"/>
</dbReference>
<keyword evidence="1" id="KW-0723">Serine/threonine-protein kinase</keyword>
<dbReference type="InterPro" id="IPR004166">
    <property type="entry name" value="a-kinase_dom"/>
</dbReference>
<proteinExistence type="predicted"/>
<feature type="region of interest" description="Disordered" evidence="4">
    <location>
        <begin position="234"/>
        <end position="272"/>
    </location>
</feature>
<evidence type="ECO:0000313" key="6">
    <source>
        <dbReference type="EMBL" id="TDL13748.1"/>
    </source>
</evidence>